<reference evidence="3 4" key="1">
    <citation type="submission" date="2014-04" db="EMBL/GenBank/DDBJ databases">
        <authorList>
            <consortium name="DOE Joint Genome Institute"/>
            <person name="Kuo A."/>
            <person name="Martino E."/>
            <person name="Perotto S."/>
            <person name="Kohler A."/>
            <person name="Nagy L.G."/>
            <person name="Floudas D."/>
            <person name="Copeland A."/>
            <person name="Barry K.W."/>
            <person name="Cichocki N."/>
            <person name="Veneault-Fourrey C."/>
            <person name="LaButti K."/>
            <person name="Lindquist E.A."/>
            <person name="Lipzen A."/>
            <person name="Lundell T."/>
            <person name="Morin E."/>
            <person name="Murat C."/>
            <person name="Sun H."/>
            <person name="Tunlid A."/>
            <person name="Henrissat B."/>
            <person name="Grigoriev I.V."/>
            <person name="Hibbett D.S."/>
            <person name="Martin F."/>
            <person name="Nordberg H.P."/>
            <person name="Cantor M.N."/>
            <person name="Hua S.X."/>
        </authorList>
    </citation>
    <scope>NUCLEOTIDE SEQUENCE [LARGE SCALE GENOMIC DNA]</scope>
    <source>
        <strain evidence="3 4">Zn</strain>
    </source>
</reference>
<keyword evidence="2" id="KW-0812">Transmembrane</keyword>
<name>A0A0C3HXX7_OIDMZ</name>
<sequence>MAEGEGREDELFLKLVDVEHTAFLGRNAHLKLKKFISASLLWMINAALAITILGLLWDRNYRRPIHHYRDQGIYLPTQDVIEYHTMVFSSDFGKKKTQYQGPPTDEVDALRSELYDAVGINKTDKMSVMQFPKPYGAYSWRRRSLYYWAGCFPPDTLFKQSTKTYLA</sequence>
<evidence type="ECO:0000313" key="3">
    <source>
        <dbReference type="EMBL" id="KIN07720.1"/>
    </source>
</evidence>
<dbReference type="AlphaFoldDB" id="A0A0C3HXX7"/>
<evidence type="ECO:0000256" key="2">
    <source>
        <dbReference type="SAM" id="Phobius"/>
    </source>
</evidence>
<evidence type="ECO:0000256" key="1">
    <source>
        <dbReference type="ARBA" id="ARBA00035112"/>
    </source>
</evidence>
<dbReference type="Pfam" id="PF11807">
    <property type="entry name" value="UstYa"/>
    <property type="match status" value="1"/>
</dbReference>
<dbReference type="Proteomes" id="UP000054321">
    <property type="component" value="Unassembled WGS sequence"/>
</dbReference>
<comment type="similarity">
    <text evidence="1">Belongs to the ustYa family.</text>
</comment>
<organism evidence="3 4">
    <name type="scientific">Oidiodendron maius (strain Zn)</name>
    <dbReference type="NCBI Taxonomy" id="913774"/>
    <lineage>
        <taxon>Eukaryota</taxon>
        <taxon>Fungi</taxon>
        <taxon>Dikarya</taxon>
        <taxon>Ascomycota</taxon>
        <taxon>Pezizomycotina</taxon>
        <taxon>Leotiomycetes</taxon>
        <taxon>Leotiomycetes incertae sedis</taxon>
        <taxon>Myxotrichaceae</taxon>
        <taxon>Oidiodendron</taxon>
    </lineage>
</organism>
<evidence type="ECO:0000313" key="4">
    <source>
        <dbReference type="Proteomes" id="UP000054321"/>
    </source>
</evidence>
<dbReference type="InParanoid" id="A0A0C3HXX7"/>
<protein>
    <submittedName>
        <fullName evidence="3">Uncharacterized protein</fullName>
    </submittedName>
</protein>
<dbReference type="InterPro" id="IPR021765">
    <property type="entry name" value="UstYa-like"/>
</dbReference>
<keyword evidence="4" id="KW-1185">Reference proteome</keyword>
<reference evidence="4" key="2">
    <citation type="submission" date="2015-01" db="EMBL/GenBank/DDBJ databases">
        <title>Evolutionary Origins and Diversification of the Mycorrhizal Mutualists.</title>
        <authorList>
            <consortium name="DOE Joint Genome Institute"/>
            <consortium name="Mycorrhizal Genomics Consortium"/>
            <person name="Kohler A."/>
            <person name="Kuo A."/>
            <person name="Nagy L.G."/>
            <person name="Floudas D."/>
            <person name="Copeland A."/>
            <person name="Barry K.W."/>
            <person name="Cichocki N."/>
            <person name="Veneault-Fourrey C."/>
            <person name="LaButti K."/>
            <person name="Lindquist E.A."/>
            <person name="Lipzen A."/>
            <person name="Lundell T."/>
            <person name="Morin E."/>
            <person name="Murat C."/>
            <person name="Riley R."/>
            <person name="Ohm R."/>
            <person name="Sun H."/>
            <person name="Tunlid A."/>
            <person name="Henrissat B."/>
            <person name="Grigoriev I.V."/>
            <person name="Hibbett D.S."/>
            <person name="Martin F."/>
        </authorList>
    </citation>
    <scope>NUCLEOTIDE SEQUENCE [LARGE SCALE GENOMIC DNA]</scope>
    <source>
        <strain evidence="4">Zn</strain>
    </source>
</reference>
<keyword evidence="2" id="KW-1133">Transmembrane helix</keyword>
<accession>A0A0C3HXX7</accession>
<dbReference type="HOGENOM" id="CLU_1595042_0_0_1"/>
<feature type="transmembrane region" description="Helical" evidence="2">
    <location>
        <begin position="35"/>
        <end position="57"/>
    </location>
</feature>
<proteinExistence type="inferred from homology"/>
<gene>
    <name evidence="3" type="ORF">OIDMADRAFT_47618</name>
</gene>
<dbReference type="EMBL" id="KN832870">
    <property type="protein sequence ID" value="KIN07720.1"/>
    <property type="molecule type" value="Genomic_DNA"/>
</dbReference>
<dbReference type="GO" id="GO:0043386">
    <property type="term" value="P:mycotoxin biosynthetic process"/>
    <property type="evidence" value="ECO:0007669"/>
    <property type="project" value="InterPro"/>
</dbReference>
<keyword evidence="2" id="KW-0472">Membrane</keyword>